<evidence type="ECO:0000256" key="1">
    <source>
        <dbReference type="SAM" id="Phobius"/>
    </source>
</evidence>
<keyword evidence="4" id="KW-1185">Reference proteome</keyword>
<reference evidence="3 4" key="1">
    <citation type="submission" date="2024-10" db="EMBL/GenBank/DDBJ databases">
        <authorList>
            <person name="Kim D."/>
        </authorList>
    </citation>
    <scope>NUCLEOTIDE SEQUENCE [LARGE SCALE GENOMIC DNA]</scope>
    <source>
        <strain evidence="3">BH-2024</strain>
    </source>
</reference>
<dbReference type="AlphaFoldDB" id="A0ABD2ME38"/>
<dbReference type="Proteomes" id="UP001620626">
    <property type="component" value="Unassembled WGS sequence"/>
</dbReference>
<evidence type="ECO:0000313" key="4">
    <source>
        <dbReference type="Proteomes" id="UP001620626"/>
    </source>
</evidence>
<comment type="caution">
    <text evidence="3">The sequence shown here is derived from an EMBL/GenBank/DDBJ whole genome shotgun (WGS) entry which is preliminary data.</text>
</comment>
<sequence>MRFVFFILLLQFIAIGVLLGAAVQAEMAFLGEEPPSSKRIKERQRRGHKLSGAIAGGLIGTGAAVGLNAYQKKKAKNG</sequence>
<feature type="transmembrane region" description="Helical" evidence="1">
    <location>
        <begin position="49"/>
        <end position="70"/>
    </location>
</feature>
<feature type="chain" id="PRO_5044779232" evidence="2">
    <location>
        <begin position="21"/>
        <end position="78"/>
    </location>
</feature>
<gene>
    <name evidence="3" type="ORF">niasHT_004215</name>
</gene>
<accession>A0ABD2ME38</accession>
<keyword evidence="1" id="KW-1133">Transmembrane helix</keyword>
<organism evidence="3 4">
    <name type="scientific">Heterodera trifolii</name>
    <dbReference type="NCBI Taxonomy" id="157864"/>
    <lineage>
        <taxon>Eukaryota</taxon>
        <taxon>Metazoa</taxon>
        <taxon>Ecdysozoa</taxon>
        <taxon>Nematoda</taxon>
        <taxon>Chromadorea</taxon>
        <taxon>Rhabditida</taxon>
        <taxon>Tylenchina</taxon>
        <taxon>Tylenchomorpha</taxon>
        <taxon>Tylenchoidea</taxon>
        <taxon>Heteroderidae</taxon>
        <taxon>Heteroderinae</taxon>
        <taxon>Heterodera</taxon>
    </lineage>
</organism>
<keyword evidence="1" id="KW-0812">Transmembrane</keyword>
<name>A0ABD2ME38_9BILA</name>
<keyword evidence="2" id="KW-0732">Signal</keyword>
<dbReference type="EMBL" id="JBICBT010000022">
    <property type="protein sequence ID" value="KAL3125765.1"/>
    <property type="molecule type" value="Genomic_DNA"/>
</dbReference>
<keyword evidence="1" id="KW-0472">Membrane</keyword>
<protein>
    <submittedName>
        <fullName evidence="3">Uncharacterized protein</fullName>
    </submittedName>
</protein>
<proteinExistence type="predicted"/>
<evidence type="ECO:0000313" key="3">
    <source>
        <dbReference type="EMBL" id="KAL3125765.1"/>
    </source>
</evidence>
<evidence type="ECO:0000256" key="2">
    <source>
        <dbReference type="SAM" id="SignalP"/>
    </source>
</evidence>
<feature type="signal peptide" evidence="2">
    <location>
        <begin position="1"/>
        <end position="20"/>
    </location>
</feature>